<dbReference type="Pfam" id="PF01553">
    <property type="entry name" value="Acyltransferase"/>
    <property type="match status" value="1"/>
</dbReference>
<dbReference type="InterPro" id="IPR002123">
    <property type="entry name" value="Plipid/glycerol_acylTrfase"/>
</dbReference>
<feature type="transmembrane region" description="Helical" evidence="4">
    <location>
        <begin position="359"/>
        <end position="377"/>
    </location>
</feature>
<dbReference type="Pfam" id="PF16076">
    <property type="entry name" value="Acyltransf_C"/>
    <property type="match status" value="1"/>
</dbReference>
<evidence type="ECO:0000313" key="6">
    <source>
        <dbReference type="EMBL" id="KAJ8308195.1"/>
    </source>
</evidence>
<keyword evidence="2" id="KW-0808">Transferase</keyword>
<feature type="transmembrane region" description="Helical" evidence="4">
    <location>
        <begin position="12"/>
        <end position="37"/>
    </location>
</feature>
<dbReference type="CDD" id="cd07990">
    <property type="entry name" value="LPLAT_LCLAT1-like"/>
    <property type="match status" value="1"/>
</dbReference>
<reference evidence="6 7" key="1">
    <citation type="submission" date="2022-12" db="EMBL/GenBank/DDBJ databases">
        <title>Chromosome-level genome of Tegillarca granosa.</title>
        <authorList>
            <person name="Kim J."/>
        </authorList>
    </citation>
    <scope>NUCLEOTIDE SEQUENCE [LARGE SCALE GENOMIC DNA]</scope>
    <source>
        <strain evidence="6">Teg-2019</strain>
        <tissue evidence="6">Adductor muscle</tissue>
    </source>
</reference>
<evidence type="ECO:0000256" key="1">
    <source>
        <dbReference type="ARBA" id="ARBA00008655"/>
    </source>
</evidence>
<comment type="caution">
    <text evidence="6">The sequence shown here is derived from an EMBL/GenBank/DDBJ whole genome shotgun (WGS) entry which is preliminary data.</text>
</comment>
<evidence type="ECO:0000313" key="7">
    <source>
        <dbReference type="Proteomes" id="UP001217089"/>
    </source>
</evidence>
<dbReference type="SUPFAM" id="SSF69593">
    <property type="entry name" value="Glycerol-3-phosphate (1)-acyltransferase"/>
    <property type="match status" value="1"/>
</dbReference>
<comment type="similarity">
    <text evidence="1">Belongs to the 1-acyl-sn-glycerol-3-phosphate acyltransferase family.</text>
</comment>
<organism evidence="6 7">
    <name type="scientific">Tegillarca granosa</name>
    <name type="common">Malaysian cockle</name>
    <name type="synonym">Anadara granosa</name>
    <dbReference type="NCBI Taxonomy" id="220873"/>
    <lineage>
        <taxon>Eukaryota</taxon>
        <taxon>Metazoa</taxon>
        <taxon>Spiralia</taxon>
        <taxon>Lophotrochozoa</taxon>
        <taxon>Mollusca</taxon>
        <taxon>Bivalvia</taxon>
        <taxon>Autobranchia</taxon>
        <taxon>Pteriomorphia</taxon>
        <taxon>Arcoida</taxon>
        <taxon>Arcoidea</taxon>
        <taxon>Arcidae</taxon>
        <taxon>Tegillarca</taxon>
    </lineage>
</organism>
<dbReference type="EMBL" id="JARBDR010000657">
    <property type="protein sequence ID" value="KAJ8308195.1"/>
    <property type="molecule type" value="Genomic_DNA"/>
</dbReference>
<keyword evidence="4" id="KW-0472">Membrane</keyword>
<gene>
    <name evidence="6" type="ORF">KUTeg_013069</name>
</gene>
<dbReference type="PANTHER" id="PTHR10983">
    <property type="entry name" value="1-ACYLGLYCEROL-3-PHOSPHATE ACYLTRANSFERASE-RELATED"/>
    <property type="match status" value="1"/>
</dbReference>
<dbReference type="SMART" id="SM00563">
    <property type="entry name" value="PlsC"/>
    <property type="match status" value="1"/>
</dbReference>
<name>A0ABQ9ESQ1_TEGGR</name>
<dbReference type="Proteomes" id="UP001217089">
    <property type="component" value="Unassembled WGS sequence"/>
</dbReference>
<evidence type="ECO:0000256" key="3">
    <source>
        <dbReference type="ARBA" id="ARBA00023315"/>
    </source>
</evidence>
<accession>A0ABQ9ESQ1</accession>
<proteinExistence type="inferred from homology"/>
<keyword evidence="3" id="KW-0012">Acyltransferase</keyword>
<dbReference type="InterPro" id="IPR032098">
    <property type="entry name" value="Acyltransf_C"/>
</dbReference>
<evidence type="ECO:0000256" key="4">
    <source>
        <dbReference type="SAM" id="Phobius"/>
    </source>
</evidence>
<evidence type="ECO:0000256" key="2">
    <source>
        <dbReference type="ARBA" id="ARBA00022679"/>
    </source>
</evidence>
<protein>
    <recommendedName>
        <fullName evidence="5">Phospholipid/glycerol acyltransferase domain-containing protein</fullName>
    </recommendedName>
</protein>
<feature type="domain" description="Phospholipid/glycerol acyltransferase" evidence="5">
    <location>
        <begin position="91"/>
        <end position="207"/>
    </location>
</feature>
<keyword evidence="4" id="KW-1133">Transmembrane helix</keyword>
<evidence type="ECO:0000259" key="5">
    <source>
        <dbReference type="SMART" id="SM00563"/>
    </source>
</evidence>
<sequence length="378" mass="44374">MELTRMNGQDLLYYTLRVLYITFTNFIGIPAYITWYFLLFPLRKLNPRLYWKIEAMLFKSLLGIISGWMYSGGYKLIESGDDLSDIYDTESIVMVNHQSSSDVPIVMASSHPKGMVCGQLYWIMDYIFKFTNFGWVSYFHGDFFILQGKEHRNTQLVLLKKHLQESYLSSFKKWIVLFPEGGFLYKRRQRNQEYAKKNDLPILEHVTFPRTGAIKVILDTLSSNNSSSTSNGLVAGTNSSARPVKWIIDMTIGYPNAEPLDLHGMCIGYWSPRDIRVHYKAYPVDDIPHDTEGLTKWLYQRYIDKEHMLSEFYKSNTPLDESDTEKRKLPRVKRYQLQLDSVGIGFYHVFNFISTYLFWNYIYCYIFGTLGWLLSFVF</sequence>
<keyword evidence="7" id="KW-1185">Reference proteome</keyword>
<dbReference type="PANTHER" id="PTHR10983:SF2">
    <property type="entry name" value="ACYL-COA:LYSOPHOSPHATIDYLGLYCEROL ACYLTRANSFERASE 1"/>
    <property type="match status" value="1"/>
</dbReference>
<keyword evidence="4" id="KW-0812">Transmembrane</keyword>